<dbReference type="InterPro" id="IPR012292">
    <property type="entry name" value="Globin/Proto"/>
</dbReference>
<name>A0A9X2ACT4_9BACL</name>
<organism evidence="2 3">
    <name type="scientific">Sulfoacidibacillus ferrooxidans</name>
    <dbReference type="NCBI Taxonomy" id="2005001"/>
    <lineage>
        <taxon>Bacteria</taxon>
        <taxon>Bacillati</taxon>
        <taxon>Bacillota</taxon>
        <taxon>Bacilli</taxon>
        <taxon>Bacillales</taxon>
        <taxon>Alicyclobacillaceae</taxon>
        <taxon>Sulfoacidibacillus</taxon>
    </lineage>
</organism>
<dbReference type="CDD" id="cd00077">
    <property type="entry name" value="HDc"/>
    <property type="match status" value="1"/>
</dbReference>
<sequence length="362" mass="42752">MDIDHVFSNEDALQLSANFFFFEKHAPDVVTRLYNMLENEPSLHDMIRPRRDHLEFGMRGFFLSLCDATLAYEKQTMKHIGKIHVDLGIPIQWVAKTFHFIIQEVFIRMTLEDRDIFFPLFLKRMQLREVIMYEVYQKNYDIKEEKVREEIVHYVTTHFLQVMIQMAEWNDPMIDPHVDHVKLYSRKIAQIAKEEYDLADQDITWLSEAAIAHDIGKIIISKDILTKADILTPDERSAMQTHARAGRYILSQIMPIIASSPYSIEKFMRYAMEEAEFHHEWWNGAGYPHGLQGIQIPLCARIVSLADVMDALDTEKLYRKRMSSEEIRHFICTHRGTQFDPTLVDLVIDRWNYFFPLCSDQE</sequence>
<dbReference type="PANTHER" id="PTHR45228:SF1">
    <property type="entry name" value="CYCLIC DI-GMP PHOSPHODIESTERASE TM_0186"/>
    <property type="match status" value="1"/>
</dbReference>
<dbReference type="RefSeq" id="WP_241716242.1">
    <property type="nucleotide sequence ID" value="NZ_JALBUF010000015.1"/>
</dbReference>
<dbReference type="Pfam" id="PF13487">
    <property type="entry name" value="HD_5"/>
    <property type="match status" value="1"/>
</dbReference>
<protein>
    <recommendedName>
        <fullName evidence="1">HD-GYP domain-containing protein</fullName>
    </recommendedName>
</protein>
<dbReference type="InterPro" id="IPR044398">
    <property type="entry name" value="Globin-sensor_dom"/>
</dbReference>
<evidence type="ECO:0000313" key="3">
    <source>
        <dbReference type="Proteomes" id="UP001139263"/>
    </source>
</evidence>
<evidence type="ECO:0000313" key="2">
    <source>
        <dbReference type="EMBL" id="MCI0184508.1"/>
    </source>
</evidence>
<dbReference type="AlphaFoldDB" id="A0A9X2ACT4"/>
<dbReference type="InterPro" id="IPR003607">
    <property type="entry name" value="HD/PDEase_dom"/>
</dbReference>
<dbReference type="GO" id="GO:0020037">
    <property type="term" value="F:heme binding"/>
    <property type="evidence" value="ECO:0007669"/>
    <property type="project" value="InterPro"/>
</dbReference>
<dbReference type="InterPro" id="IPR052020">
    <property type="entry name" value="Cyclic_di-GMP/3'3'-cGAMP_PDE"/>
</dbReference>
<dbReference type="PROSITE" id="PS51832">
    <property type="entry name" value="HD_GYP"/>
    <property type="match status" value="1"/>
</dbReference>
<dbReference type="Gene3D" id="1.10.3210.10">
    <property type="entry name" value="Hypothetical protein af1432"/>
    <property type="match status" value="1"/>
</dbReference>
<dbReference type="Gene3D" id="1.10.490.10">
    <property type="entry name" value="Globins"/>
    <property type="match status" value="1"/>
</dbReference>
<accession>A0A9X2ACT4</accession>
<feature type="domain" description="HD-GYP" evidence="1">
    <location>
        <begin position="152"/>
        <end position="362"/>
    </location>
</feature>
<reference evidence="2" key="1">
    <citation type="submission" date="2022-03" db="EMBL/GenBank/DDBJ databases">
        <title>Draft Genome Sequence of Firmicute Strain S0AB, a Heterotrophic Iron/Sulfur-Oxidizing Extreme Acidophile.</title>
        <authorList>
            <person name="Vergara E."/>
            <person name="Pakostova E."/>
            <person name="Johnson D.B."/>
            <person name="Holmes D.S."/>
        </authorList>
    </citation>
    <scope>NUCLEOTIDE SEQUENCE</scope>
    <source>
        <strain evidence="2">S0AB</strain>
    </source>
</reference>
<comment type="caution">
    <text evidence="2">The sequence shown here is derived from an EMBL/GenBank/DDBJ whole genome shotgun (WGS) entry which is preliminary data.</text>
</comment>
<dbReference type="PANTHER" id="PTHR45228">
    <property type="entry name" value="CYCLIC DI-GMP PHOSPHODIESTERASE TM_0186-RELATED"/>
    <property type="match status" value="1"/>
</dbReference>
<dbReference type="SUPFAM" id="SSF46458">
    <property type="entry name" value="Globin-like"/>
    <property type="match status" value="1"/>
</dbReference>
<dbReference type="GO" id="GO:0019825">
    <property type="term" value="F:oxygen binding"/>
    <property type="evidence" value="ECO:0007669"/>
    <property type="project" value="InterPro"/>
</dbReference>
<keyword evidence="3" id="KW-1185">Reference proteome</keyword>
<dbReference type="Pfam" id="PF11563">
    <property type="entry name" value="Protoglobin"/>
    <property type="match status" value="1"/>
</dbReference>
<dbReference type="Proteomes" id="UP001139263">
    <property type="component" value="Unassembled WGS sequence"/>
</dbReference>
<dbReference type="InterPro" id="IPR037522">
    <property type="entry name" value="HD_GYP_dom"/>
</dbReference>
<dbReference type="SUPFAM" id="SSF109604">
    <property type="entry name" value="HD-domain/PDEase-like"/>
    <property type="match status" value="1"/>
</dbReference>
<dbReference type="InterPro" id="IPR009050">
    <property type="entry name" value="Globin-like_sf"/>
</dbReference>
<evidence type="ECO:0000259" key="1">
    <source>
        <dbReference type="PROSITE" id="PS51832"/>
    </source>
</evidence>
<dbReference type="SMART" id="SM00471">
    <property type="entry name" value="HDc"/>
    <property type="match status" value="1"/>
</dbReference>
<dbReference type="EMBL" id="JALBUF010000015">
    <property type="protein sequence ID" value="MCI0184508.1"/>
    <property type="molecule type" value="Genomic_DNA"/>
</dbReference>
<gene>
    <name evidence="2" type="ORF">MM817_02805</name>
</gene>
<proteinExistence type="predicted"/>